<keyword evidence="1" id="KW-1133">Transmembrane helix</keyword>
<gene>
    <name evidence="3" type="ORF">NX782_15885</name>
</gene>
<dbReference type="InterPro" id="IPR001763">
    <property type="entry name" value="Rhodanese-like_dom"/>
</dbReference>
<dbReference type="EMBL" id="JANUGX010000019">
    <property type="protein sequence ID" value="MCS0590676.1"/>
    <property type="molecule type" value="Genomic_DNA"/>
</dbReference>
<sequence length="134" mass="14213">MKFILDHIFVVAIAVISGGALLWPAFAPRGRRASPLQATQMMNRGKATAVIDVRGNDEYAAGHLRDAKNIPLADLGNRIGELDKSKTKTVIVVCQSGARADKAVRQIKAAGFEDVYALEGGIAAWTAAGLPVTK</sequence>
<dbReference type="PANTHER" id="PTHR43031">
    <property type="entry name" value="FAD-DEPENDENT OXIDOREDUCTASE"/>
    <property type="match status" value="1"/>
</dbReference>
<dbReference type="SMART" id="SM00450">
    <property type="entry name" value="RHOD"/>
    <property type="match status" value="1"/>
</dbReference>
<name>A0ABT2A909_9BURK</name>
<dbReference type="PROSITE" id="PS50206">
    <property type="entry name" value="RHODANESE_3"/>
    <property type="match status" value="1"/>
</dbReference>
<keyword evidence="4" id="KW-1185">Reference proteome</keyword>
<evidence type="ECO:0000259" key="2">
    <source>
        <dbReference type="PROSITE" id="PS50206"/>
    </source>
</evidence>
<dbReference type="Pfam" id="PF00581">
    <property type="entry name" value="Rhodanese"/>
    <property type="match status" value="1"/>
</dbReference>
<dbReference type="InterPro" id="IPR050229">
    <property type="entry name" value="GlpE_sulfurtransferase"/>
</dbReference>
<dbReference type="Gene3D" id="3.40.250.10">
    <property type="entry name" value="Rhodanese-like domain"/>
    <property type="match status" value="1"/>
</dbReference>
<evidence type="ECO:0000313" key="3">
    <source>
        <dbReference type="EMBL" id="MCS0590676.1"/>
    </source>
</evidence>
<dbReference type="SUPFAM" id="SSF52821">
    <property type="entry name" value="Rhodanese/Cell cycle control phosphatase"/>
    <property type="match status" value="1"/>
</dbReference>
<evidence type="ECO:0000256" key="1">
    <source>
        <dbReference type="SAM" id="Phobius"/>
    </source>
</evidence>
<reference evidence="3 4" key="1">
    <citation type="submission" date="2022-08" db="EMBL/GenBank/DDBJ databases">
        <title>Reclassification of Massilia species as members of the genera Telluria, Duganella, Pseudoduganella, Mokoshia gen. nov. and Zemynaea gen. nov. using orthogonal and non-orthogonal genome-based approaches.</title>
        <authorList>
            <person name="Bowman J.P."/>
        </authorList>
    </citation>
    <scope>NUCLEOTIDE SEQUENCE [LARGE SCALE GENOMIC DNA]</scope>
    <source>
        <strain evidence="3 4">LMG 28164</strain>
    </source>
</reference>
<organism evidence="3 4">
    <name type="scientific">Massilia norwichensis</name>
    <dbReference type="NCBI Taxonomy" id="1442366"/>
    <lineage>
        <taxon>Bacteria</taxon>
        <taxon>Pseudomonadati</taxon>
        <taxon>Pseudomonadota</taxon>
        <taxon>Betaproteobacteria</taxon>
        <taxon>Burkholderiales</taxon>
        <taxon>Oxalobacteraceae</taxon>
        <taxon>Telluria group</taxon>
        <taxon>Massilia</taxon>
    </lineage>
</organism>
<dbReference type="Proteomes" id="UP001205560">
    <property type="component" value="Unassembled WGS sequence"/>
</dbReference>
<dbReference type="RefSeq" id="WP_258846524.1">
    <property type="nucleotide sequence ID" value="NZ_JANUGX010000019.1"/>
</dbReference>
<evidence type="ECO:0000313" key="4">
    <source>
        <dbReference type="Proteomes" id="UP001205560"/>
    </source>
</evidence>
<dbReference type="InterPro" id="IPR036873">
    <property type="entry name" value="Rhodanese-like_dom_sf"/>
</dbReference>
<dbReference type="CDD" id="cd00158">
    <property type="entry name" value="RHOD"/>
    <property type="match status" value="1"/>
</dbReference>
<proteinExistence type="predicted"/>
<comment type="caution">
    <text evidence="3">The sequence shown here is derived from an EMBL/GenBank/DDBJ whole genome shotgun (WGS) entry which is preliminary data.</text>
</comment>
<dbReference type="PANTHER" id="PTHR43031:SF18">
    <property type="entry name" value="RHODANESE-RELATED SULFURTRANSFERASES"/>
    <property type="match status" value="1"/>
</dbReference>
<accession>A0ABT2A909</accession>
<protein>
    <submittedName>
        <fullName evidence="3">Rhodanese-like domain-containing protein</fullName>
    </submittedName>
</protein>
<feature type="domain" description="Rhodanese" evidence="2">
    <location>
        <begin position="44"/>
        <end position="134"/>
    </location>
</feature>
<keyword evidence="1" id="KW-0472">Membrane</keyword>
<feature type="transmembrane region" description="Helical" evidence="1">
    <location>
        <begin position="7"/>
        <end position="26"/>
    </location>
</feature>
<keyword evidence="1" id="KW-0812">Transmembrane</keyword>